<keyword evidence="2" id="KW-1133">Transmembrane helix</keyword>
<dbReference type="InterPro" id="IPR002123">
    <property type="entry name" value="Plipid/glycerol_acylTrfase"/>
</dbReference>
<protein>
    <recommendedName>
        <fullName evidence="3">Phospholipid/glycerol acyltransferase domain-containing protein</fullName>
    </recommendedName>
</protein>
<feature type="compositionally biased region" description="Basic and acidic residues" evidence="1">
    <location>
        <begin position="1"/>
        <end position="13"/>
    </location>
</feature>
<feature type="domain" description="Phospholipid/glycerol acyltransferase" evidence="3">
    <location>
        <begin position="104"/>
        <end position="230"/>
    </location>
</feature>
<dbReference type="AlphaFoldDB" id="A0A2A8CVJ1"/>
<dbReference type="GO" id="GO:0016746">
    <property type="term" value="F:acyltransferase activity"/>
    <property type="evidence" value="ECO:0007669"/>
    <property type="project" value="InterPro"/>
</dbReference>
<gene>
    <name evidence="4" type="ORF">CRI94_14600</name>
</gene>
<dbReference type="SUPFAM" id="SSF69593">
    <property type="entry name" value="Glycerol-3-phosphate (1)-acyltransferase"/>
    <property type="match status" value="1"/>
</dbReference>
<evidence type="ECO:0000259" key="3">
    <source>
        <dbReference type="SMART" id="SM00563"/>
    </source>
</evidence>
<keyword evidence="2" id="KW-0812">Transmembrane</keyword>
<dbReference type="Pfam" id="PF01553">
    <property type="entry name" value="Acyltransferase"/>
    <property type="match status" value="1"/>
</dbReference>
<dbReference type="Proteomes" id="UP000220102">
    <property type="component" value="Unassembled WGS sequence"/>
</dbReference>
<feature type="region of interest" description="Disordered" evidence="1">
    <location>
        <begin position="1"/>
        <end position="61"/>
    </location>
</feature>
<name>A0A2A8CVJ1_9BACT</name>
<reference evidence="4 5" key="1">
    <citation type="submission" date="2017-10" db="EMBL/GenBank/DDBJ databases">
        <title>Draft genome of Longibacter Salinarum.</title>
        <authorList>
            <person name="Goh K.M."/>
            <person name="Shamsir M.S."/>
            <person name="Lim S.W."/>
        </authorList>
    </citation>
    <scope>NUCLEOTIDE SEQUENCE [LARGE SCALE GENOMIC DNA]</scope>
    <source>
        <strain evidence="4 5">KCTC 52045</strain>
    </source>
</reference>
<evidence type="ECO:0000313" key="5">
    <source>
        <dbReference type="Proteomes" id="UP000220102"/>
    </source>
</evidence>
<feature type="compositionally biased region" description="Basic residues" evidence="1">
    <location>
        <begin position="51"/>
        <end position="60"/>
    </location>
</feature>
<evidence type="ECO:0000256" key="1">
    <source>
        <dbReference type="SAM" id="MobiDB-lite"/>
    </source>
</evidence>
<dbReference type="EMBL" id="PDEQ01000008">
    <property type="protein sequence ID" value="PEN12265.1"/>
    <property type="molecule type" value="Genomic_DNA"/>
</dbReference>
<dbReference type="OrthoDB" id="863974at2"/>
<dbReference type="RefSeq" id="WP_098077423.1">
    <property type="nucleotide sequence ID" value="NZ_PDEQ01000008.1"/>
</dbReference>
<evidence type="ECO:0000313" key="4">
    <source>
        <dbReference type="EMBL" id="PEN12265.1"/>
    </source>
</evidence>
<accession>A0A2A8CVJ1</accession>
<evidence type="ECO:0000256" key="2">
    <source>
        <dbReference type="SAM" id="Phobius"/>
    </source>
</evidence>
<comment type="caution">
    <text evidence="4">The sequence shown here is derived from an EMBL/GenBank/DDBJ whole genome shotgun (WGS) entry which is preliminary data.</text>
</comment>
<feature type="transmembrane region" description="Helical" evidence="2">
    <location>
        <begin position="255"/>
        <end position="275"/>
    </location>
</feature>
<keyword evidence="2" id="KW-0472">Membrane</keyword>
<organism evidence="4 5">
    <name type="scientific">Longibacter salinarum</name>
    <dbReference type="NCBI Taxonomy" id="1850348"/>
    <lineage>
        <taxon>Bacteria</taxon>
        <taxon>Pseudomonadati</taxon>
        <taxon>Rhodothermota</taxon>
        <taxon>Rhodothermia</taxon>
        <taxon>Rhodothermales</taxon>
        <taxon>Salisaetaceae</taxon>
        <taxon>Longibacter</taxon>
    </lineage>
</organism>
<proteinExistence type="predicted"/>
<sequence>MDRSRSSRDDSTDNRTAVDGPAASHSGRSSATRSEERASGDAHQASSHQTRTSRRSGRHSAPHDPIDWDYLYRLADDGPMYDIIDHYFRARLIGQEKLPSDGPIVVAPNHSGNAFPHDAIVLDALMWREDGLTKESKFRSVYTPELAATWWMRPFDMDNWWRRVGGVDMTVGNFDRLLDRGDRLIYYPEGVPGIAKGFLRRYQLQPFSRSFVLMAARHDAPVYPVSIVNAEWVNPASITFDALDRLSRKYLGVPFVPLPIAPIAALLPFAFYLAFPCQMTFVIQDPINVRKMLRDAGCTDLEDPDRRELARVAEQVRRRSQSMLDDAVDEHGEKPYDLSDLLRHLRHLGKRAFGATPFGWPVSYGHHERNVRRTEEAHGWRGLMKDLDLASWYVPLGWLAVALLREIRRPPCGYRGLSESERRAMEGSYRWSLKDDPLPDRSFS</sequence>
<dbReference type="SMART" id="SM00563">
    <property type="entry name" value="PlsC"/>
    <property type="match status" value="1"/>
</dbReference>
<keyword evidence="5" id="KW-1185">Reference proteome</keyword>